<reference evidence="10" key="1">
    <citation type="submission" date="2018-06" db="EMBL/GenBank/DDBJ databases">
        <authorList>
            <person name="Zhirakovskaya E."/>
        </authorList>
    </citation>
    <scope>NUCLEOTIDE SEQUENCE</scope>
</reference>
<evidence type="ECO:0000256" key="2">
    <source>
        <dbReference type="ARBA" id="ARBA00008097"/>
    </source>
</evidence>
<dbReference type="SUPFAM" id="SSF54975">
    <property type="entry name" value="Acylphosphatase/BLUF domain-like"/>
    <property type="match status" value="1"/>
</dbReference>
<dbReference type="GO" id="GO:0016743">
    <property type="term" value="F:carboxyl- or carbamoyltransferase activity"/>
    <property type="evidence" value="ECO:0007669"/>
    <property type="project" value="InterPro"/>
</dbReference>
<feature type="domain" description="YrdC-like" evidence="9">
    <location>
        <begin position="201"/>
        <end position="388"/>
    </location>
</feature>
<dbReference type="PANTHER" id="PTHR42959:SF1">
    <property type="entry name" value="CARBAMOYLTRANSFERASE HYPF"/>
    <property type="match status" value="1"/>
</dbReference>
<dbReference type="PROSITE" id="PS51160">
    <property type="entry name" value="ACYLPHOSPHATASE_3"/>
    <property type="match status" value="1"/>
</dbReference>
<evidence type="ECO:0000313" key="10">
    <source>
        <dbReference type="EMBL" id="VAX25586.1"/>
    </source>
</evidence>
<evidence type="ECO:0000259" key="9">
    <source>
        <dbReference type="PROSITE" id="PS51163"/>
    </source>
</evidence>
<comment type="catalytic activity">
    <reaction evidence="7">
        <text>C-terminal L-cysteinyl-[HypE protein] + carbamoyl phosphate + ATP + H2O = C-terminal S-carboxamide-L-cysteinyl-[HypE protein] + AMP + phosphate + diphosphate + H(+)</text>
        <dbReference type="Rhea" id="RHEA:55636"/>
        <dbReference type="Rhea" id="RHEA-COMP:14247"/>
        <dbReference type="Rhea" id="RHEA-COMP:14392"/>
        <dbReference type="ChEBI" id="CHEBI:15377"/>
        <dbReference type="ChEBI" id="CHEBI:15378"/>
        <dbReference type="ChEBI" id="CHEBI:30616"/>
        <dbReference type="ChEBI" id="CHEBI:33019"/>
        <dbReference type="ChEBI" id="CHEBI:43474"/>
        <dbReference type="ChEBI" id="CHEBI:58228"/>
        <dbReference type="ChEBI" id="CHEBI:76913"/>
        <dbReference type="ChEBI" id="CHEBI:139126"/>
        <dbReference type="ChEBI" id="CHEBI:456215"/>
    </reaction>
</comment>
<dbReference type="GO" id="GO:0016874">
    <property type="term" value="F:ligase activity"/>
    <property type="evidence" value="ECO:0007669"/>
    <property type="project" value="UniProtKB-KW"/>
</dbReference>
<dbReference type="Gene3D" id="3.30.420.360">
    <property type="match status" value="1"/>
</dbReference>
<name>A0A3B1C4Y7_9ZZZZ</name>
<dbReference type="Pfam" id="PF07503">
    <property type="entry name" value="zf-HYPF"/>
    <property type="match status" value="2"/>
</dbReference>
<dbReference type="InterPro" id="IPR041440">
    <property type="entry name" value="HypF_C"/>
</dbReference>
<evidence type="ECO:0000259" key="8">
    <source>
        <dbReference type="PROSITE" id="PS51160"/>
    </source>
</evidence>
<dbReference type="InterPro" id="IPR006070">
    <property type="entry name" value="Sua5-like_dom"/>
</dbReference>
<evidence type="ECO:0000256" key="4">
    <source>
        <dbReference type="ARBA" id="ARBA00022723"/>
    </source>
</evidence>
<protein>
    <submittedName>
        <fullName evidence="10">[NiFe] hydrogenase metallocenter assembly protein HypF</fullName>
    </submittedName>
</protein>
<dbReference type="GO" id="GO:0008270">
    <property type="term" value="F:zinc ion binding"/>
    <property type="evidence" value="ECO:0007669"/>
    <property type="project" value="UniProtKB-KW"/>
</dbReference>
<feature type="non-terminal residue" evidence="10">
    <location>
        <position position="550"/>
    </location>
</feature>
<keyword evidence="3" id="KW-0436">Ligase</keyword>
<organism evidence="10">
    <name type="scientific">hydrothermal vent metagenome</name>
    <dbReference type="NCBI Taxonomy" id="652676"/>
    <lineage>
        <taxon>unclassified sequences</taxon>
        <taxon>metagenomes</taxon>
        <taxon>ecological metagenomes</taxon>
    </lineage>
</organism>
<dbReference type="Pfam" id="PF17788">
    <property type="entry name" value="HypF_C"/>
    <property type="match status" value="1"/>
</dbReference>
<dbReference type="Pfam" id="PF22521">
    <property type="entry name" value="HypF_C_2"/>
    <property type="match status" value="1"/>
</dbReference>
<dbReference type="InterPro" id="IPR017945">
    <property type="entry name" value="DHBP_synth_RibB-like_a/b_dom"/>
</dbReference>
<evidence type="ECO:0000256" key="3">
    <source>
        <dbReference type="ARBA" id="ARBA00022598"/>
    </source>
</evidence>
<dbReference type="Pfam" id="PF00708">
    <property type="entry name" value="Acylphosphatase"/>
    <property type="match status" value="1"/>
</dbReference>
<evidence type="ECO:0000256" key="6">
    <source>
        <dbReference type="ARBA" id="ARBA00022833"/>
    </source>
</evidence>
<dbReference type="InterPro" id="IPR011125">
    <property type="entry name" value="Znf_HypF"/>
</dbReference>
<evidence type="ECO:0000256" key="7">
    <source>
        <dbReference type="ARBA" id="ARBA00048220"/>
    </source>
</evidence>
<dbReference type="Gene3D" id="3.90.870.50">
    <property type="match status" value="1"/>
</dbReference>
<comment type="similarity">
    <text evidence="2">Belongs to the carbamoyltransferase HypF family.</text>
</comment>
<comment type="pathway">
    <text evidence="1">Protein modification; [NiFe] hydrogenase maturation.</text>
</comment>
<dbReference type="EMBL" id="UOGA01000305">
    <property type="protein sequence ID" value="VAX25586.1"/>
    <property type="molecule type" value="Genomic_DNA"/>
</dbReference>
<dbReference type="InterPro" id="IPR051060">
    <property type="entry name" value="Carbamoyltrans_HypF-like"/>
</dbReference>
<dbReference type="GO" id="GO:0003725">
    <property type="term" value="F:double-stranded RNA binding"/>
    <property type="evidence" value="ECO:0007669"/>
    <property type="project" value="InterPro"/>
</dbReference>
<dbReference type="InterPro" id="IPR001792">
    <property type="entry name" value="Acylphosphatase-like_dom"/>
</dbReference>
<sequence length="550" mass="61096">MPAIRFKVEARGIVQGVGFRPFVYNLANRLDLTGNVFNNKLGVTIEIEGTKEGCEKFLKALETDAPPLSRIADIKTESLKPVGDAVFKIMHSRDEGSDIALIPPDNDVCVSCVSELLDKNDRRYRYPFINCTDCGPRYSIIEGTPYDRAKTSMKDFGMCANCQAEYDDPHNRRFHAQPNACPVCGPSAQLLDCDGKKIGAADPVADTVEFIKKGKIVAIKGIGGYHLACDAKNEEAVKNLRDRKLRKEKPFAVISRDVETIRKYADVNKQEEKLLNSREKPILLLKKREEKVLADSVAPGLNECGVFLPYTPIHHLLFSGEDAPDVLVMTSGNVTDEPVVFEDSLLLDRLGGIADYFLVNNRPIVWRCDDSVIRAHKDKAALLRRSRGWVPAPVFIEKKTPPILACGGDLKSVFSLAKGNTVFPGPHIGDLEHAEAFDSFKKSIRHFKKIFGIEPERVVVDKHPRYFSSNYGRSLGLPVTEVQHHHAHIASVMLENRLKGDVIGLSLDGTGYGGDGTIWGGEVLLCDYKEYERKFHFPALKLPGGDKAVR</sequence>
<dbReference type="SUPFAM" id="SSF55821">
    <property type="entry name" value="YrdC/RibB"/>
    <property type="match status" value="1"/>
</dbReference>
<feature type="domain" description="Acylphosphatase-like" evidence="8">
    <location>
        <begin position="5"/>
        <end position="91"/>
    </location>
</feature>
<keyword evidence="5" id="KW-0863">Zinc-finger</keyword>
<dbReference type="Pfam" id="PF01300">
    <property type="entry name" value="Sua5_yciO_yrdC"/>
    <property type="match status" value="1"/>
</dbReference>
<evidence type="ECO:0000256" key="1">
    <source>
        <dbReference type="ARBA" id="ARBA00004711"/>
    </source>
</evidence>
<proteinExistence type="inferred from homology"/>
<dbReference type="Gene3D" id="3.30.110.120">
    <property type="match status" value="1"/>
</dbReference>
<dbReference type="PROSITE" id="PS51163">
    <property type="entry name" value="YRDC"/>
    <property type="match status" value="1"/>
</dbReference>
<dbReference type="GO" id="GO:0051604">
    <property type="term" value="P:protein maturation"/>
    <property type="evidence" value="ECO:0007669"/>
    <property type="project" value="TreeGrafter"/>
</dbReference>
<dbReference type="NCBIfam" id="TIGR00143">
    <property type="entry name" value="hypF"/>
    <property type="match status" value="1"/>
</dbReference>
<evidence type="ECO:0000256" key="5">
    <source>
        <dbReference type="ARBA" id="ARBA00022771"/>
    </source>
</evidence>
<dbReference type="UniPathway" id="UPA00335"/>
<dbReference type="PANTHER" id="PTHR42959">
    <property type="entry name" value="CARBAMOYLTRANSFERASE"/>
    <property type="match status" value="1"/>
</dbReference>
<dbReference type="InterPro" id="IPR055128">
    <property type="entry name" value="HypF_C_2"/>
</dbReference>
<keyword evidence="4" id="KW-0479">Metal-binding</keyword>
<dbReference type="AlphaFoldDB" id="A0A3B1C4Y7"/>
<gene>
    <name evidence="10" type="ORF">MNBD_NITROSPINAE04-1497</name>
</gene>
<keyword evidence="6" id="KW-0862">Zinc</keyword>
<accession>A0A3B1C4Y7</accession>
<dbReference type="InterPro" id="IPR036046">
    <property type="entry name" value="Acylphosphatase-like_dom_sf"/>
</dbReference>
<dbReference type="InterPro" id="IPR004421">
    <property type="entry name" value="Carbamoyltransferase_HypF"/>
</dbReference>